<evidence type="ECO:0000256" key="2">
    <source>
        <dbReference type="SAM" id="MobiDB-lite"/>
    </source>
</evidence>
<name>A0A918YZT5_9GAMM</name>
<dbReference type="EMBL" id="BNCF01000004">
    <property type="protein sequence ID" value="GHE30008.1"/>
    <property type="molecule type" value="Genomic_DNA"/>
</dbReference>
<comment type="caution">
    <text evidence="3">The sequence shown here is derived from an EMBL/GenBank/DDBJ whole genome shotgun (WGS) entry which is preliminary data.</text>
</comment>
<dbReference type="RefSeq" id="WP_146475249.1">
    <property type="nucleotide sequence ID" value="NZ_BNCF01000004.1"/>
</dbReference>
<dbReference type="InterPro" id="IPR012434">
    <property type="entry name" value="DUF1631"/>
</dbReference>
<dbReference type="Pfam" id="PF07793">
    <property type="entry name" value="DUF1631"/>
    <property type="match status" value="1"/>
</dbReference>
<feature type="region of interest" description="Disordered" evidence="2">
    <location>
        <begin position="1"/>
        <end position="20"/>
    </location>
</feature>
<gene>
    <name evidence="3" type="ORF">GCM10007167_09870</name>
</gene>
<keyword evidence="1" id="KW-0175">Coiled coil</keyword>
<evidence type="ECO:0000313" key="3">
    <source>
        <dbReference type="EMBL" id="GHE30008.1"/>
    </source>
</evidence>
<dbReference type="AlphaFoldDB" id="A0A918YZT5"/>
<evidence type="ECO:0008006" key="5">
    <source>
        <dbReference type="Google" id="ProtNLM"/>
    </source>
</evidence>
<feature type="compositionally biased region" description="Low complexity" evidence="2">
    <location>
        <begin position="11"/>
        <end position="20"/>
    </location>
</feature>
<protein>
    <recommendedName>
        <fullName evidence="5">Thymidine phosphorylase</fullName>
    </recommendedName>
</protein>
<sequence>MSATTDPQGSAPPTLATAGLPPRVRRALERVLRAVSLELETGLNATLNDLEQELFRLADRARSGSIESVYLQSLRAVRHSRADLLPRMLLILEGQLAAIRRAPPKAEADAPQPIDFRNLRLVDDRAIEEETRLNELAVRQEARAALPLHLLGQRFGVLAGSPAFDAERLPVGPRALCRALRDACRGLHLEEAERDLLYSTFDRHVLARYPAFAEELDQTLAREGILPGLTYVPIRTQPRPQRRDAPPAASADGKPVRRVRRAERTPAAADPEAPYIGWLGVPAGEAPAARAPADSANATPPAPAGAAEPALEVTDENAFENLRKLLAGRRQLIQKLGSGRGEAGTPVGTTEVLGALDAMRRAVSPTGTPHGSLADIRQMVLAQARQRHGARAALLPADNDAFELLGLLYRHLEGEVRSDAPAAELIRRLQVPLLQVALRDHAFFVRPHHPARELLNTVAEAAAKWLGEDDFDPQLLAPLQQAVSQVVKDYDGDLAVFEASNKQLQGQLEAMARKAELLERRHIEAARGKERLELAKRQAGETLARLIGERTLPKFTRALLNQAWCDVLTLTLLRQGEDSVEWQKQVDATARMIEACSAGSGEADPALVALIERSLKQVGYHDEEANAIAVRLAGGREHDDDDAATRTELAIKLKARARLGEETARAGKAEMPPRTPAEQARYDQLRALPFGTWFEFVTNQQGDVVRRRLSWFSTVSDHALFVNARGQRVAEMSMDALARMMAAGQARLVTAGRARLVDRAWQAALATLRSLTGGNGNSEPSRAGGVR</sequence>
<keyword evidence="4" id="KW-1185">Reference proteome</keyword>
<evidence type="ECO:0000256" key="1">
    <source>
        <dbReference type="SAM" id="Coils"/>
    </source>
</evidence>
<dbReference type="Proteomes" id="UP000636453">
    <property type="component" value="Unassembled WGS sequence"/>
</dbReference>
<reference evidence="3" key="2">
    <citation type="submission" date="2020-09" db="EMBL/GenBank/DDBJ databases">
        <authorList>
            <person name="Sun Q."/>
            <person name="Kim S."/>
        </authorList>
    </citation>
    <scope>NUCLEOTIDE SEQUENCE</scope>
    <source>
        <strain evidence="3">KCTC 32020</strain>
    </source>
</reference>
<feature type="coiled-coil region" evidence="1">
    <location>
        <begin position="494"/>
        <end position="549"/>
    </location>
</feature>
<feature type="compositionally biased region" description="Low complexity" evidence="2">
    <location>
        <begin position="282"/>
        <end position="310"/>
    </location>
</feature>
<organism evidence="3 4">
    <name type="scientific">Vulcaniibacterium thermophilum</name>
    <dbReference type="NCBI Taxonomy" id="1169913"/>
    <lineage>
        <taxon>Bacteria</taxon>
        <taxon>Pseudomonadati</taxon>
        <taxon>Pseudomonadota</taxon>
        <taxon>Gammaproteobacteria</taxon>
        <taxon>Lysobacterales</taxon>
        <taxon>Lysobacteraceae</taxon>
        <taxon>Vulcaniibacterium</taxon>
    </lineage>
</organism>
<reference evidence="3" key="1">
    <citation type="journal article" date="2014" name="Int. J. Syst. Evol. Microbiol.">
        <title>Complete genome sequence of Corynebacterium casei LMG S-19264T (=DSM 44701T), isolated from a smear-ripened cheese.</title>
        <authorList>
            <consortium name="US DOE Joint Genome Institute (JGI-PGF)"/>
            <person name="Walter F."/>
            <person name="Albersmeier A."/>
            <person name="Kalinowski J."/>
            <person name="Ruckert C."/>
        </authorList>
    </citation>
    <scope>NUCLEOTIDE SEQUENCE</scope>
    <source>
        <strain evidence="3">KCTC 32020</strain>
    </source>
</reference>
<dbReference type="OrthoDB" id="6188167at2"/>
<feature type="region of interest" description="Disordered" evidence="2">
    <location>
        <begin position="232"/>
        <end position="310"/>
    </location>
</feature>
<evidence type="ECO:0000313" key="4">
    <source>
        <dbReference type="Proteomes" id="UP000636453"/>
    </source>
</evidence>
<accession>A0A918YZT5</accession>
<proteinExistence type="predicted"/>